<dbReference type="SUPFAM" id="SSF57180">
    <property type="entry name" value="Cellulose-binding domain"/>
    <property type="match status" value="1"/>
</dbReference>
<dbReference type="GO" id="GO:0005576">
    <property type="term" value="C:extracellular region"/>
    <property type="evidence" value="ECO:0007669"/>
    <property type="project" value="InterPro"/>
</dbReference>
<keyword evidence="6" id="KW-1185">Reference proteome</keyword>
<feature type="signal peptide" evidence="3">
    <location>
        <begin position="1"/>
        <end position="19"/>
    </location>
</feature>
<dbReference type="GO" id="GO:0030248">
    <property type="term" value="F:cellulose binding"/>
    <property type="evidence" value="ECO:0007669"/>
    <property type="project" value="InterPro"/>
</dbReference>
<feature type="region of interest" description="Disordered" evidence="2">
    <location>
        <begin position="396"/>
        <end position="441"/>
    </location>
</feature>
<dbReference type="PROSITE" id="PS00562">
    <property type="entry name" value="CBM1_1"/>
    <property type="match status" value="1"/>
</dbReference>
<dbReference type="SMART" id="SM00236">
    <property type="entry name" value="fCBD"/>
    <property type="match status" value="1"/>
</dbReference>
<dbReference type="InterPro" id="IPR000254">
    <property type="entry name" value="CBD"/>
</dbReference>
<organism evidence="5 6">
    <name type="scientific">Cristinia sonorae</name>
    <dbReference type="NCBI Taxonomy" id="1940300"/>
    <lineage>
        <taxon>Eukaryota</taxon>
        <taxon>Fungi</taxon>
        <taxon>Dikarya</taxon>
        <taxon>Basidiomycota</taxon>
        <taxon>Agaricomycotina</taxon>
        <taxon>Agaricomycetes</taxon>
        <taxon>Agaricomycetidae</taxon>
        <taxon>Agaricales</taxon>
        <taxon>Pleurotineae</taxon>
        <taxon>Stephanosporaceae</taxon>
        <taxon>Cristinia</taxon>
    </lineage>
</organism>
<comment type="caution">
    <text evidence="5">The sequence shown here is derived from an EMBL/GenBank/DDBJ whole genome shotgun (WGS) entry which is preliminary data.</text>
</comment>
<keyword evidence="1 3" id="KW-0732">Signal</keyword>
<dbReference type="GO" id="GO:0005975">
    <property type="term" value="P:carbohydrate metabolic process"/>
    <property type="evidence" value="ECO:0007669"/>
    <property type="project" value="InterPro"/>
</dbReference>
<dbReference type="PANTHER" id="PTHR43662:SF3">
    <property type="entry name" value="DOMAIN PROTEIN, PUTATIVE (AFU_ORTHOLOGUE AFUA_6G11970)-RELATED"/>
    <property type="match status" value="1"/>
</dbReference>
<dbReference type="PROSITE" id="PS51164">
    <property type="entry name" value="CBM1_2"/>
    <property type="match status" value="1"/>
</dbReference>
<dbReference type="PANTHER" id="PTHR43662">
    <property type="match status" value="1"/>
</dbReference>
<name>A0A8K0XJY1_9AGAR</name>
<dbReference type="OrthoDB" id="74764at2759"/>
<dbReference type="Pfam" id="PF09362">
    <property type="entry name" value="DUF1996"/>
    <property type="match status" value="1"/>
</dbReference>
<evidence type="ECO:0000256" key="3">
    <source>
        <dbReference type="SAM" id="SignalP"/>
    </source>
</evidence>
<gene>
    <name evidence="5" type="ORF">BXZ70DRAFT_690680</name>
</gene>
<feature type="compositionally biased region" description="Pro residues" evidence="2">
    <location>
        <begin position="409"/>
        <end position="434"/>
    </location>
</feature>
<evidence type="ECO:0000313" key="6">
    <source>
        <dbReference type="Proteomes" id="UP000813824"/>
    </source>
</evidence>
<dbReference type="AlphaFoldDB" id="A0A8K0XJY1"/>
<proteinExistence type="predicted"/>
<evidence type="ECO:0000256" key="1">
    <source>
        <dbReference type="ARBA" id="ARBA00022729"/>
    </source>
</evidence>
<accession>A0A8K0XJY1</accession>
<protein>
    <recommendedName>
        <fullName evidence="4">CBM1 domain-containing protein</fullName>
    </recommendedName>
</protein>
<dbReference type="Proteomes" id="UP000813824">
    <property type="component" value="Unassembled WGS sequence"/>
</dbReference>
<evidence type="ECO:0000256" key="2">
    <source>
        <dbReference type="SAM" id="MobiDB-lite"/>
    </source>
</evidence>
<evidence type="ECO:0000259" key="4">
    <source>
        <dbReference type="PROSITE" id="PS51164"/>
    </source>
</evidence>
<dbReference type="InterPro" id="IPR018535">
    <property type="entry name" value="DUF1996"/>
</dbReference>
<evidence type="ECO:0000313" key="5">
    <source>
        <dbReference type="EMBL" id="KAH8077866.1"/>
    </source>
</evidence>
<dbReference type="EMBL" id="JAEVFJ010000061">
    <property type="protein sequence ID" value="KAH8077866.1"/>
    <property type="molecule type" value="Genomic_DNA"/>
</dbReference>
<sequence length="470" mass="51481">MSWKSLLSLVVLAAPQAQALIRFPCSQLVTERTDPLVMPGIVSPHVHQVIGGDAFNITMPLENDLPKLSSCTTCKFKADKSNYWTAVLYFKHPNGTFIRVPQKANHLVGNPNGGMTIYYIQPPNRNTKVTSFPKGFRMLAGDPFLRQRKPGLDLNSPEAYFSSFRCWQTSGFTDPSNSSPPGAGNYDTVTLPPKPCPAGIRSHIFFPSCWDGKNVDSPDHKSHVAYMQGRVDKNSGIILMDGTCPSTHPVRIPMLFYETAWDTTPFNNMWPSDGSQPFVLSMGDPTGYGHHGDYVFGWEGDSLQRAMDSCYDTFGAPESCTLLAQVSDNDMNQCRKASVVDERVEGQCRTFLFFHSPRKQVLHANTHFLDLPALPGCNPIQSGPNPATVVPNCNAISTTINGPSQTQPPTSPTPTQPPVSSPTPTPNPTQPPAPQQTHWGQCGGQGYSGPTVCEAPFTCQAQNQWYSQCL</sequence>
<feature type="chain" id="PRO_5035459945" description="CBM1 domain-containing protein" evidence="3">
    <location>
        <begin position="20"/>
        <end position="470"/>
    </location>
</feature>
<reference evidence="5" key="1">
    <citation type="journal article" date="2021" name="New Phytol.">
        <title>Evolutionary innovations through gain and loss of genes in the ectomycorrhizal Boletales.</title>
        <authorList>
            <person name="Wu G."/>
            <person name="Miyauchi S."/>
            <person name="Morin E."/>
            <person name="Kuo A."/>
            <person name="Drula E."/>
            <person name="Varga T."/>
            <person name="Kohler A."/>
            <person name="Feng B."/>
            <person name="Cao Y."/>
            <person name="Lipzen A."/>
            <person name="Daum C."/>
            <person name="Hundley H."/>
            <person name="Pangilinan J."/>
            <person name="Johnson J."/>
            <person name="Barry K."/>
            <person name="LaButti K."/>
            <person name="Ng V."/>
            <person name="Ahrendt S."/>
            <person name="Min B."/>
            <person name="Choi I.G."/>
            <person name="Park H."/>
            <person name="Plett J.M."/>
            <person name="Magnuson J."/>
            <person name="Spatafora J.W."/>
            <person name="Nagy L.G."/>
            <person name="Henrissat B."/>
            <person name="Grigoriev I.V."/>
            <person name="Yang Z.L."/>
            <person name="Xu J."/>
            <person name="Martin F.M."/>
        </authorList>
    </citation>
    <scope>NUCLEOTIDE SEQUENCE</scope>
    <source>
        <strain evidence="5">KKN 215</strain>
    </source>
</reference>
<feature type="domain" description="CBM1" evidence="4">
    <location>
        <begin position="434"/>
        <end position="470"/>
    </location>
</feature>
<dbReference type="InterPro" id="IPR035971">
    <property type="entry name" value="CBD_sf"/>
</dbReference>
<dbReference type="Pfam" id="PF00734">
    <property type="entry name" value="CBM_1"/>
    <property type="match status" value="1"/>
</dbReference>